<accession>A0A0E9SWM2</accession>
<reference evidence="1" key="2">
    <citation type="journal article" date="2015" name="Fish Shellfish Immunol.">
        <title>Early steps in the European eel (Anguilla anguilla)-Vibrio vulnificus interaction in the gills: Role of the RtxA13 toxin.</title>
        <authorList>
            <person name="Callol A."/>
            <person name="Pajuelo D."/>
            <person name="Ebbesson L."/>
            <person name="Teles M."/>
            <person name="MacKenzie S."/>
            <person name="Amaro C."/>
        </authorList>
    </citation>
    <scope>NUCLEOTIDE SEQUENCE</scope>
</reference>
<dbReference type="EMBL" id="GBXM01063649">
    <property type="protein sequence ID" value="JAH44928.1"/>
    <property type="molecule type" value="Transcribed_RNA"/>
</dbReference>
<reference evidence="1" key="1">
    <citation type="submission" date="2014-11" db="EMBL/GenBank/DDBJ databases">
        <authorList>
            <person name="Amaro Gonzalez C."/>
        </authorList>
    </citation>
    <scope>NUCLEOTIDE SEQUENCE</scope>
</reference>
<dbReference type="AlphaFoldDB" id="A0A0E9SWM2"/>
<name>A0A0E9SWM2_ANGAN</name>
<protein>
    <submittedName>
        <fullName evidence="1">Uncharacterized protein</fullName>
    </submittedName>
</protein>
<sequence length="27" mass="3141">MAEMSEPIKTFCSLEANRNNWLKSARL</sequence>
<evidence type="ECO:0000313" key="1">
    <source>
        <dbReference type="EMBL" id="JAH44928.1"/>
    </source>
</evidence>
<organism evidence="1">
    <name type="scientific">Anguilla anguilla</name>
    <name type="common">European freshwater eel</name>
    <name type="synonym">Muraena anguilla</name>
    <dbReference type="NCBI Taxonomy" id="7936"/>
    <lineage>
        <taxon>Eukaryota</taxon>
        <taxon>Metazoa</taxon>
        <taxon>Chordata</taxon>
        <taxon>Craniata</taxon>
        <taxon>Vertebrata</taxon>
        <taxon>Euteleostomi</taxon>
        <taxon>Actinopterygii</taxon>
        <taxon>Neopterygii</taxon>
        <taxon>Teleostei</taxon>
        <taxon>Anguilliformes</taxon>
        <taxon>Anguillidae</taxon>
        <taxon>Anguilla</taxon>
    </lineage>
</organism>
<proteinExistence type="predicted"/>